<evidence type="ECO:0000313" key="1">
    <source>
        <dbReference type="EMBL" id="KZB66561.1"/>
    </source>
</evidence>
<gene>
    <name evidence="1" type="ORF">AUP42_13450</name>
</gene>
<proteinExistence type="predicted"/>
<comment type="caution">
    <text evidence="1">The sequence shown here is derived from an EMBL/GenBank/DDBJ whole genome shotgun (WGS) entry which is preliminary data.</text>
</comment>
<protein>
    <submittedName>
        <fullName evidence="1">Uncharacterized protein</fullName>
    </submittedName>
</protein>
<reference evidence="1 2" key="1">
    <citation type="submission" date="2015-12" db="EMBL/GenBank/DDBJ databases">
        <title>Genome sequence of Thalassospira lucentensis MCCC 1A02072.</title>
        <authorList>
            <person name="Lu L."/>
            <person name="Lai Q."/>
            <person name="Shao Z."/>
            <person name="Qian P."/>
        </authorList>
    </citation>
    <scope>NUCLEOTIDE SEQUENCE [LARGE SCALE GENOMIC DNA]</scope>
    <source>
        <strain evidence="1 2">MCCC 1A02072</strain>
    </source>
</reference>
<evidence type="ECO:0000313" key="2">
    <source>
        <dbReference type="Proteomes" id="UP000076335"/>
    </source>
</evidence>
<organism evidence="1 2">
    <name type="scientific">Thalassospira lucentensis</name>
    <dbReference type="NCBI Taxonomy" id="168935"/>
    <lineage>
        <taxon>Bacteria</taxon>
        <taxon>Pseudomonadati</taxon>
        <taxon>Pseudomonadota</taxon>
        <taxon>Alphaproteobacteria</taxon>
        <taxon>Rhodospirillales</taxon>
        <taxon>Thalassospiraceae</taxon>
        <taxon>Thalassospira</taxon>
    </lineage>
</organism>
<sequence>MKWAHAAWALCICVYFSGIENSSKKRLEIDIKKSLYVFHRERANRRTGIFGRICKIHVVGGCAVFV</sequence>
<accession>A0A154L792</accession>
<dbReference type="EMBL" id="LPVY01000005">
    <property type="protein sequence ID" value="KZB66561.1"/>
    <property type="molecule type" value="Genomic_DNA"/>
</dbReference>
<name>A0A154L792_9PROT</name>
<dbReference type="AlphaFoldDB" id="A0A154L792"/>
<dbReference type="Proteomes" id="UP000076335">
    <property type="component" value="Unassembled WGS sequence"/>
</dbReference>